<feature type="region of interest" description="Disordered" evidence="1">
    <location>
        <begin position="53"/>
        <end position="81"/>
    </location>
</feature>
<dbReference type="PANTHER" id="PTHR31286:SF178">
    <property type="entry name" value="DUF4283 DOMAIN-CONTAINING PROTEIN"/>
    <property type="match status" value="1"/>
</dbReference>
<sequence>MNKQPQIVNIPVNPSQNLTINTQTNHDTKNQTLISAHPHQALTINTQFIHDPRKYIPNQSPQNDIPESSNSRNHPSPKPYIPRSFLYSETEIHEGISACNRSIIGKILTDKSIHVSSIQNGLESIWGAPEGLQLQELGGRILQFFMNNQDDQDRILQGNPWIFRNSWLVVKPWDRETDIHTLDFDHVPVWIQLWGLPPHCKTKQMGESLGALMGKVEASEFYEYPGKNVTIKIKVAINIHNPITSGIHVGNPI</sequence>
<organism evidence="3 4">
    <name type="scientific">Trifolium medium</name>
    <dbReference type="NCBI Taxonomy" id="97028"/>
    <lineage>
        <taxon>Eukaryota</taxon>
        <taxon>Viridiplantae</taxon>
        <taxon>Streptophyta</taxon>
        <taxon>Embryophyta</taxon>
        <taxon>Tracheophyta</taxon>
        <taxon>Spermatophyta</taxon>
        <taxon>Magnoliopsida</taxon>
        <taxon>eudicotyledons</taxon>
        <taxon>Gunneridae</taxon>
        <taxon>Pentapetalae</taxon>
        <taxon>rosids</taxon>
        <taxon>fabids</taxon>
        <taxon>Fabales</taxon>
        <taxon>Fabaceae</taxon>
        <taxon>Papilionoideae</taxon>
        <taxon>50 kb inversion clade</taxon>
        <taxon>NPAAA clade</taxon>
        <taxon>Hologalegina</taxon>
        <taxon>IRL clade</taxon>
        <taxon>Trifolieae</taxon>
        <taxon>Trifolium</taxon>
    </lineage>
</organism>
<evidence type="ECO:0000259" key="2">
    <source>
        <dbReference type="Pfam" id="PF14111"/>
    </source>
</evidence>
<accession>A0A392N3W2</accession>
<name>A0A392N3W2_9FABA</name>
<proteinExistence type="predicted"/>
<protein>
    <submittedName>
        <fullName evidence="3">DUF4283 domain protein</fullName>
    </submittedName>
</protein>
<feature type="compositionally biased region" description="Polar residues" evidence="1">
    <location>
        <begin position="57"/>
        <end position="74"/>
    </location>
</feature>
<dbReference type="InterPro" id="IPR025558">
    <property type="entry name" value="DUF4283"/>
</dbReference>
<evidence type="ECO:0000256" key="1">
    <source>
        <dbReference type="SAM" id="MobiDB-lite"/>
    </source>
</evidence>
<feature type="non-terminal residue" evidence="3">
    <location>
        <position position="253"/>
    </location>
</feature>
<dbReference type="Proteomes" id="UP000265520">
    <property type="component" value="Unassembled WGS sequence"/>
</dbReference>
<evidence type="ECO:0000313" key="4">
    <source>
        <dbReference type="Proteomes" id="UP000265520"/>
    </source>
</evidence>
<dbReference type="PANTHER" id="PTHR31286">
    <property type="entry name" value="GLYCINE-RICH CELL WALL STRUCTURAL PROTEIN 1.8-LIKE"/>
    <property type="match status" value="1"/>
</dbReference>
<evidence type="ECO:0000313" key="3">
    <source>
        <dbReference type="EMBL" id="MCH94497.1"/>
    </source>
</evidence>
<dbReference type="InterPro" id="IPR040256">
    <property type="entry name" value="At4g02000-like"/>
</dbReference>
<dbReference type="Pfam" id="PF14111">
    <property type="entry name" value="DUF4283"/>
    <property type="match status" value="1"/>
</dbReference>
<feature type="domain" description="DUF4283" evidence="2">
    <location>
        <begin position="97"/>
        <end position="178"/>
    </location>
</feature>
<reference evidence="3 4" key="1">
    <citation type="journal article" date="2018" name="Front. Plant Sci.">
        <title>Red Clover (Trifolium pratense) and Zigzag Clover (T. medium) - A Picture of Genomic Similarities and Differences.</title>
        <authorList>
            <person name="Dluhosova J."/>
            <person name="Istvanek J."/>
            <person name="Nedelnik J."/>
            <person name="Repkova J."/>
        </authorList>
    </citation>
    <scope>NUCLEOTIDE SEQUENCE [LARGE SCALE GENOMIC DNA]</scope>
    <source>
        <strain evidence="4">cv. 10/8</strain>
        <tissue evidence="3">Leaf</tissue>
    </source>
</reference>
<dbReference type="AlphaFoldDB" id="A0A392N3W2"/>
<dbReference type="EMBL" id="LXQA010027461">
    <property type="protein sequence ID" value="MCH94497.1"/>
    <property type="molecule type" value="Genomic_DNA"/>
</dbReference>
<comment type="caution">
    <text evidence="3">The sequence shown here is derived from an EMBL/GenBank/DDBJ whole genome shotgun (WGS) entry which is preliminary data.</text>
</comment>
<keyword evidence="4" id="KW-1185">Reference proteome</keyword>